<sequence>MKRYDLSVIVTAHNCGSYLTSCLESIRVALGEKFALCEIVLINDSSTDTTESIFASFAEGHSNIVKFNVAYKNIGKVRNFAVSKAQGEYITMVDGDDQLQPGSLVEILDFLNNHAPDMLITKLIEVREDQPAPSPQPLLARQMSTDIAIKKYLIHQAFQAHFIGKFIKRSILLRCKFPNYICYEDAFVFPDVLKSCEKIYFSATGPYMYFKRNNTLSSDIDEEKIKLCRYGLDRMSFVLKDKYKFLQVCHWIEFINRNHLIISKWKDRSSIKQNIEEVNTLPFLLDPAVRMSYKRKLIKVKRLIRSW</sequence>
<protein>
    <submittedName>
        <fullName evidence="2">Glycosyltransferase family 2 protein</fullName>
    </submittedName>
</protein>
<reference evidence="2 3" key="1">
    <citation type="submission" date="2020-01" db="EMBL/GenBank/DDBJ databases">
        <authorList>
            <person name="Lee S.D."/>
        </authorList>
    </citation>
    <scope>NUCLEOTIDE SEQUENCE [LARGE SCALE GENOMIC DNA]</scope>
    <source>
        <strain evidence="2 3">SAP-1</strain>
    </source>
</reference>
<dbReference type="CDD" id="cd00761">
    <property type="entry name" value="Glyco_tranf_GTA_type"/>
    <property type="match status" value="1"/>
</dbReference>
<dbReference type="InterPro" id="IPR001173">
    <property type="entry name" value="Glyco_trans_2-like"/>
</dbReference>
<proteinExistence type="predicted"/>
<evidence type="ECO:0000313" key="3">
    <source>
        <dbReference type="Proteomes" id="UP000585363"/>
    </source>
</evidence>
<reference evidence="2 3" key="2">
    <citation type="submission" date="2020-06" db="EMBL/GenBank/DDBJ databases">
        <title>Polyphasic characterization of a Rahnella strain isolated from tree sap.</title>
        <authorList>
            <person name="Kim I.S."/>
        </authorList>
    </citation>
    <scope>NUCLEOTIDE SEQUENCE [LARGE SCALE GENOMIC DNA]</scope>
    <source>
        <strain evidence="2 3">SAP-1</strain>
    </source>
</reference>
<dbReference type="InterPro" id="IPR029044">
    <property type="entry name" value="Nucleotide-diphossugar_trans"/>
</dbReference>
<dbReference type="SUPFAM" id="SSF53448">
    <property type="entry name" value="Nucleotide-diphospho-sugar transferases"/>
    <property type="match status" value="1"/>
</dbReference>
<name>A0A848MEV6_9GAMM</name>
<dbReference type="AlphaFoldDB" id="A0A848MEV6"/>
<comment type="caution">
    <text evidence="2">The sequence shown here is derived from an EMBL/GenBank/DDBJ whole genome shotgun (WGS) entry which is preliminary data.</text>
</comment>
<keyword evidence="3" id="KW-1185">Reference proteome</keyword>
<evidence type="ECO:0000259" key="1">
    <source>
        <dbReference type="Pfam" id="PF00535"/>
    </source>
</evidence>
<organism evidence="2 3">
    <name type="scientific">Rouxiella aceris</name>
    <dbReference type="NCBI Taxonomy" id="2703884"/>
    <lineage>
        <taxon>Bacteria</taxon>
        <taxon>Pseudomonadati</taxon>
        <taxon>Pseudomonadota</taxon>
        <taxon>Gammaproteobacteria</taxon>
        <taxon>Enterobacterales</taxon>
        <taxon>Yersiniaceae</taxon>
        <taxon>Rouxiella</taxon>
    </lineage>
</organism>
<dbReference type="Pfam" id="PF00535">
    <property type="entry name" value="Glycos_transf_2"/>
    <property type="match status" value="1"/>
</dbReference>
<dbReference type="PANTHER" id="PTHR22916">
    <property type="entry name" value="GLYCOSYLTRANSFERASE"/>
    <property type="match status" value="1"/>
</dbReference>
<evidence type="ECO:0000313" key="2">
    <source>
        <dbReference type="EMBL" id="NMP25936.1"/>
    </source>
</evidence>
<gene>
    <name evidence="2" type="ORF">GW590_03490</name>
</gene>
<dbReference type="GO" id="GO:0016758">
    <property type="term" value="F:hexosyltransferase activity"/>
    <property type="evidence" value="ECO:0007669"/>
    <property type="project" value="UniProtKB-ARBA"/>
</dbReference>
<keyword evidence="2" id="KW-0808">Transferase</keyword>
<dbReference type="Proteomes" id="UP000585363">
    <property type="component" value="Unassembled WGS sequence"/>
</dbReference>
<feature type="domain" description="Glycosyltransferase 2-like" evidence="1">
    <location>
        <begin position="7"/>
        <end position="139"/>
    </location>
</feature>
<dbReference type="EMBL" id="JAADJU010000001">
    <property type="protein sequence ID" value="NMP25936.1"/>
    <property type="molecule type" value="Genomic_DNA"/>
</dbReference>
<dbReference type="Gene3D" id="3.90.550.10">
    <property type="entry name" value="Spore Coat Polysaccharide Biosynthesis Protein SpsA, Chain A"/>
    <property type="match status" value="1"/>
</dbReference>
<accession>A0A848MEV6</accession>